<dbReference type="PANTHER" id="PTHR10696:SF56">
    <property type="entry name" value="TAUD_TFDA-LIKE DOMAIN-CONTAINING PROTEIN"/>
    <property type="match status" value="1"/>
</dbReference>
<dbReference type="PANTHER" id="PTHR10696">
    <property type="entry name" value="GAMMA-BUTYROBETAINE HYDROXYLASE-RELATED"/>
    <property type="match status" value="1"/>
</dbReference>
<evidence type="ECO:0000259" key="4">
    <source>
        <dbReference type="Pfam" id="PF02668"/>
    </source>
</evidence>
<keyword evidence="3" id="KW-0045">Antibiotic biosynthesis</keyword>
<dbReference type="EMBL" id="CP126084">
    <property type="protein sequence ID" value="WHX50779.1"/>
    <property type="molecule type" value="Genomic_DNA"/>
</dbReference>
<evidence type="ECO:0000256" key="3">
    <source>
        <dbReference type="ARBA" id="ARBA00023194"/>
    </source>
</evidence>
<organism evidence="5 6">
    <name type="scientific">Paenibacillus woosongensis</name>
    <dbReference type="NCBI Taxonomy" id="307580"/>
    <lineage>
        <taxon>Bacteria</taxon>
        <taxon>Bacillati</taxon>
        <taxon>Bacillota</taxon>
        <taxon>Bacilli</taxon>
        <taxon>Bacillales</taxon>
        <taxon>Paenibacillaceae</taxon>
        <taxon>Paenibacillus</taxon>
    </lineage>
</organism>
<keyword evidence="5" id="KW-0223">Dioxygenase</keyword>
<sequence length="247" mass="28738">MAQQQNAFYDYYIDITEPNFVDKANDALNKKGIVTFEQNLSRDEFVSLSKEFGEVYIHSKSDDDGADIITNVYKQEWYRNFTARKFEFHTDYSKSKVPPSLLFFYCQQAAPEGGESILLDGRKLYEVLKETDRNTLHELCRPGSVIFGEDLILGSVFEKLPNGEVFIRFRYDNLIYFSVPVLNIMPKLQELFEELTITFRLETNQGYILKNGQWLHGRNSWKGERTGLRMMINSESPYGNVPLGFRV</sequence>
<dbReference type="Pfam" id="PF02668">
    <property type="entry name" value="TauD"/>
    <property type="match status" value="1"/>
</dbReference>
<dbReference type="Gene3D" id="3.60.130.10">
    <property type="entry name" value="Clavaminate synthase-like"/>
    <property type="match status" value="2"/>
</dbReference>
<dbReference type="KEGG" id="pwn:QNH46_09080"/>
<evidence type="ECO:0000313" key="5">
    <source>
        <dbReference type="EMBL" id="WHX50779.1"/>
    </source>
</evidence>
<dbReference type="SUPFAM" id="SSF51197">
    <property type="entry name" value="Clavaminate synthase-like"/>
    <property type="match status" value="1"/>
</dbReference>
<gene>
    <name evidence="5" type="ORF">QNH46_09080</name>
</gene>
<evidence type="ECO:0000256" key="1">
    <source>
        <dbReference type="ARBA" id="ARBA00001954"/>
    </source>
</evidence>
<dbReference type="InterPro" id="IPR050411">
    <property type="entry name" value="AlphaKG_dependent_hydroxylases"/>
</dbReference>
<comment type="cofactor">
    <cofactor evidence="1">
        <name>Fe(2+)</name>
        <dbReference type="ChEBI" id="CHEBI:29033"/>
    </cofactor>
</comment>
<reference evidence="5" key="1">
    <citation type="submission" date="2023-05" db="EMBL/GenBank/DDBJ databases">
        <title>Comparative genomics of Bacillaceae isolates and their secondary metabolite potential.</title>
        <authorList>
            <person name="Song L."/>
            <person name="Nielsen L.J."/>
            <person name="Mohite O."/>
            <person name="Xu X."/>
            <person name="Weber T."/>
            <person name="Kovacs A.T."/>
        </authorList>
    </citation>
    <scope>NUCLEOTIDE SEQUENCE</scope>
    <source>
        <strain evidence="5">B2_4</strain>
    </source>
</reference>
<dbReference type="RefSeq" id="WP_283927811.1">
    <property type="nucleotide sequence ID" value="NZ_CP126084.1"/>
</dbReference>
<evidence type="ECO:0000256" key="2">
    <source>
        <dbReference type="ARBA" id="ARBA00023002"/>
    </source>
</evidence>
<dbReference type="InterPro" id="IPR042098">
    <property type="entry name" value="TauD-like_sf"/>
</dbReference>
<proteinExistence type="predicted"/>
<name>A0AA95IB76_9BACL</name>
<dbReference type="GO" id="GO:0017000">
    <property type="term" value="P:antibiotic biosynthetic process"/>
    <property type="evidence" value="ECO:0007669"/>
    <property type="project" value="UniProtKB-KW"/>
</dbReference>
<dbReference type="InterPro" id="IPR003819">
    <property type="entry name" value="TauD/TfdA-like"/>
</dbReference>
<protein>
    <submittedName>
        <fullName evidence="5">TauD/TfdA family dioxygenase</fullName>
    </submittedName>
</protein>
<dbReference type="Proteomes" id="UP001177943">
    <property type="component" value="Chromosome"/>
</dbReference>
<accession>A0AA95IB76</accession>
<keyword evidence="2" id="KW-0560">Oxidoreductase</keyword>
<dbReference type="AlphaFoldDB" id="A0AA95IB76"/>
<feature type="domain" description="TauD/TfdA-like" evidence="4">
    <location>
        <begin position="14"/>
        <end position="142"/>
    </location>
</feature>
<dbReference type="GO" id="GO:0051213">
    <property type="term" value="F:dioxygenase activity"/>
    <property type="evidence" value="ECO:0007669"/>
    <property type="project" value="UniProtKB-KW"/>
</dbReference>
<evidence type="ECO:0000313" key="6">
    <source>
        <dbReference type="Proteomes" id="UP001177943"/>
    </source>
</evidence>